<comment type="caution">
    <text evidence="4">The sequence shown here is derived from an EMBL/GenBank/DDBJ whole genome shotgun (WGS) entry which is preliminary data.</text>
</comment>
<dbReference type="EMBL" id="BMGH01000001">
    <property type="protein sequence ID" value="GGC96669.1"/>
    <property type="molecule type" value="Genomic_DNA"/>
</dbReference>
<organism evidence="4 5">
    <name type="scientific">Aquisalinus flavus</name>
    <dbReference type="NCBI Taxonomy" id="1526572"/>
    <lineage>
        <taxon>Bacteria</taxon>
        <taxon>Pseudomonadati</taxon>
        <taxon>Pseudomonadota</taxon>
        <taxon>Alphaproteobacteria</taxon>
        <taxon>Parvularculales</taxon>
        <taxon>Parvularculaceae</taxon>
        <taxon>Aquisalinus</taxon>
    </lineage>
</organism>
<sequence>MVLNRLMLSTGQSGMRDMTLSAAIAGAGIAGLAAATLLARRGWRVEIFDKSPAPAPVGSGLILQPVGLAVLNRLGCLQAISDRGARIDRLFGRVVPSNRIVLDVRYGSPGSGKHGIAVHRDTLFRALLTAARHEGLAITHSSNVASVVQGRGGEWLQMIDGARHGPFDLVIDGLGARSALSPGSGRELSYGALWASLDWPASGFMDNTLEQRYEYASCMAGVLPIGQPAGSDVRQAAFFWSIKQEHFDSWRRVPLDQWKEAVLRVWPQAIAFVDQIASHDDLVMARYRHRTRRDPVSGRTVHLGDSFHATSPQLGQGANMALLDALALDTALDMQPDLDTALGEYARMRATHVWLYQFISLVFTPFYQSDSRLVAALRDHLLSPASRLAPVQWLLGGMVAGELGYPLRAMRAAPFRGTPLAQGRDGSDAIIFPSP</sequence>
<dbReference type="PANTHER" id="PTHR13789:SF309">
    <property type="entry name" value="PUTATIVE (AFU_ORTHOLOGUE AFUA_6G14510)-RELATED"/>
    <property type="match status" value="1"/>
</dbReference>
<evidence type="ECO:0000259" key="3">
    <source>
        <dbReference type="Pfam" id="PF01494"/>
    </source>
</evidence>
<dbReference type="Gene3D" id="3.50.50.60">
    <property type="entry name" value="FAD/NAD(P)-binding domain"/>
    <property type="match status" value="1"/>
</dbReference>
<keyword evidence="5" id="KW-1185">Reference proteome</keyword>
<dbReference type="PRINTS" id="PR00420">
    <property type="entry name" value="RNGMNOXGNASE"/>
</dbReference>
<feature type="domain" description="FAD-binding" evidence="3">
    <location>
        <begin position="21"/>
        <end position="334"/>
    </location>
</feature>
<keyword evidence="1" id="KW-0560">Oxidoreductase</keyword>
<dbReference type="PANTHER" id="PTHR13789">
    <property type="entry name" value="MONOOXYGENASE"/>
    <property type="match status" value="1"/>
</dbReference>
<dbReference type="Proteomes" id="UP000613582">
    <property type="component" value="Unassembled WGS sequence"/>
</dbReference>
<dbReference type="GO" id="GO:0004497">
    <property type="term" value="F:monooxygenase activity"/>
    <property type="evidence" value="ECO:0007669"/>
    <property type="project" value="UniProtKB-KW"/>
</dbReference>
<accession>A0A8J2V4I5</accession>
<gene>
    <name evidence="4" type="ORF">GCM10011342_01900</name>
</gene>
<keyword evidence="2" id="KW-0503">Monooxygenase</keyword>
<evidence type="ECO:0000256" key="1">
    <source>
        <dbReference type="ARBA" id="ARBA00023002"/>
    </source>
</evidence>
<reference evidence="4" key="1">
    <citation type="journal article" date="2014" name="Int. J. Syst. Evol. Microbiol.">
        <title>Complete genome sequence of Corynebacterium casei LMG S-19264T (=DSM 44701T), isolated from a smear-ripened cheese.</title>
        <authorList>
            <consortium name="US DOE Joint Genome Institute (JGI-PGF)"/>
            <person name="Walter F."/>
            <person name="Albersmeier A."/>
            <person name="Kalinowski J."/>
            <person name="Ruckert C."/>
        </authorList>
    </citation>
    <scope>NUCLEOTIDE SEQUENCE</scope>
    <source>
        <strain evidence="4">CGMCC 1.12921</strain>
    </source>
</reference>
<protein>
    <submittedName>
        <fullName evidence="4">Glutamate synthase</fullName>
    </submittedName>
</protein>
<dbReference type="InterPro" id="IPR036188">
    <property type="entry name" value="FAD/NAD-bd_sf"/>
</dbReference>
<evidence type="ECO:0000313" key="4">
    <source>
        <dbReference type="EMBL" id="GGC96669.1"/>
    </source>
</evidence>
<dbReference type="Gene3D" id="3.30.9.10">
    <property type="entry name" value="D-Amino Acid Oxidase, subunit A, domain 2"/>
    <property type="match status" value="1"/>
</dbReference>
<name>A0A8J2V4I5_9PROT</name>
<evidence type="ECO:0000256" key="2">
    <source>
        <dbReference type="ARBA" id="ARBA00023033"/>
    </source>
</evidence>
<dbReference type="InterPro" id="IPR002938">
    <property type="entry name" value="FAD-bd"/>
</dbReference>
<dbReference type="AlphaFoldDB" id="A0A8J2V4I5"/>
<dbReference type="InterPro" id="IPR050493">
    <property type="entry name" value="FAD-dep_Monooxygenase_BioMet"/>
</dbReference>
<reference evidence="4" key="2">
    <citation type="submission" date="2020-09" db="EMBL/GenBank/DDBJ databases">
        <authorList>
            <person name="Sun Q."/>
            <person name="Zhou Y."/>
        </authorList>
    </citation>
    <scope>NUCLEOTIDE SEQUENCE</scope>
    <source>
        <strain evidence="4">CGMCC 1.12921</strain>
    </source>
</reference>
<dbReference type="SUPFAM" id="SSF51905">
    <property type="entry name" value="FAD/NAD(P)-binding domain"/>
    <property type="match status" value="1"/>
</dbReference>
<proteinExistence type="predicted"/>
<dbReference type="GO" id="GO:0071949">
    <property type="term" value="F:FAD binding"/>
    <property type="evidence" value="ECO:0007669"/>
    <property type="project" value="InterPro"/>
</dbReference>
<evidence type="ECO:0000313" key="5">
    <source>
        <dbReference type="Proteomes" id="UP000613582"/>
    </source>
</evidence>
<dbReference type="Pfam" id="PF01494">
    <property type="entry name" value="FAD_binding_3"/>
    <property type="match status" value="1"/>
</dbReference>